<keyword evidence="3" id="KW-1185">Reference proteome</keyword>
<dbReference type="EMBL" id="JAULSN010000006">
    <property type="protein sequence ID" value="KAK3369150.1"/>
    <property type="molecule type" value="Genomic_DNA"/>
</dbReference>
<feature type="region of interest" description="Disordered" evidence="1">
    <location>
        <begin position="150"/>
        <end position="172"/>
    </location>
</feature>
<dbReference type="Proteomes" id="UP001287356">
    <property type="component" value="Unassembled WGS sequence"/>
</dbReference>
<reference evidence="2" key="2">
    <citation type="submission" date="2023-06" db="EMBL/GenBank/DDBJ databases">
        <authorList>
            <consortium name="Lawrence Berkeley National Laboratory"/>
            <person name="Haridas S."/>
            <person name="Hensen N."/>
            <person name="Bonometti L."/>
            <person name="Westerberg I."/>
            <person name="Brannstrom I.O."/>
            <person name="Guillou S."/>
            <person name="Cros-Aarteil S."/>
            <person name="Calhoun S."/>
            <person name="Kuo A."/>
            <person name="Mondo S."/>
            <person name="Pangilinan J."/>
            <person name="Riley R."/>
            <person name="Labutti K."/>
            <person name="Andreopoulos B."/>
            <person name="Lipzen A."/>
            <person name="Chen C."/>
            <person name="Yanf M."/>
            <person name="Daum C."/>
            <person name="Ng V."/>
            <person name="Clum A."/>
            <person name="Steindorff A."/>
            <person name="Ohm R."/>
            <person name="Martin F."/>
            <person name="Silar P."/>
            <person name="Natvig D."/>
            <person name="Lalanne C."/>
            <person name="Gautier V."/>
            <person name="Ament-Velasquez S.L."/>
            <person name="Kruys A."/>
            <person name="Hutchinson M.I."/>
            <person name="Powell A.J."/>
            <person name="Barry K."/>
            <person name="Miller A.N."/>
            <person name="Grigoriev I.V."/>
            <person name="Debuchy R."/>
            <person name="Gladieux P."/>
            <person name="Thoren M.H."/>
            <person name="Johannesson H."/>
        </authorList>
    </citation>
    <scope>NUCLEOTIDE SEQUENCE</scope>
    <source>
        <strain evidence="2">CBS 958.72</strain>
    </source>
</reference>
<reference evidence="2" key="1">
    <citation type="journal article" date="2023" name="Mol. Phylogenet. Evol.">
        <title>Genome-scale phylogeny and comparative genomics of the fungal order Sordariales.</title>
        <authorList>
            <person name="Hensen N."/>
            <person name="Bonometti L."/>
            <person name="Westerberg I."/>
            <person name="Brannstrom I.O."/>
            <person name="Guillou S."/>
            <person name="Cros-Aarteil S."/>
            <person name="Calhoun S."/>
            <person name="Haridas S."/>
            <person name="Kuo A."/>
            <person name="Mondo S."/>
            <person name="Pangilinan J."/>
            <person name="Riley R."/>
            <person name="LaButti K."/>
            <person name="Andreopoulos B."/>
            <person name="Lipzen A."/>
            <person name="Chen C."/>
            <person name="Yan M."/>
            <person name="Daum C."/>
            <person name="Ng V."/>
            <person name="Clum A."/>
            <person name="Steindorff A."/>
            <person name="Ohm R.A."/>
            <person name="Martin F."/>
            <person name="Silar P."/>
            <person name="Natvig D.O."/>
            <person name="Lalanne C."/>
            <person name="Gautier V."/>
            <person name="Ament-Velasquez S.L."/>
            <person name="Kruys A."/>
            <person name="Hutchinson M.I."/>
            <person name="Powell A.J."/>
            <person name="Barry K."/>
            <person name="Miller A.N."/>
            <person name="Grigoriev I.V."/>
            <person name="Debuchy R."/>
            <person name="Gladieux P."/>
            <person name="Hiltunen Thoren M."/>
            <person name="Johannesson H."/>
        </authorList>
    </citation>
    <scope>NUCLEOTIDE SEQUENCE</scope>
    <source>
        <strain evidence="2">CBS 958.72</strain>
    </source>
</reference>
<dbReference type="AlphaFoldDB" id="A0AAE0N3R7"/>
<organism evidence="2 3">
    <name type="scientific">Lasiosphaeria ovina</name>
    <dbReference type="NCBI Taxonomy" id="92902"/>
    <lineage>
        <taxon>Eukaryota</taxon>
        <taxon>Fungi</taxon>
        <taxon>Dikarya</taxon>
        <taxon>Ascomycota</taxon>
        <taxon>Pezizomycotina</taxon>
        <taxon>Sordariomycetes</taxon>
        <taxon>Sordariomycetidae</taxon>
        <taxon>Sordariales</taxon>
        <taxon>Lasiosphaeriaceae</taxon>
        <taxon>Lasiosphaeria</taxon>
    </lineage>
</organism>
<proteinExistence type="predicted"/>
<feature type="compositionally biased region" description="Basic and acidic residues" evidence="1">
    <location>
        <begin position="160"/>
        <end position="172"/>
    </location>
</feature>
<evidence type="ECO:0000256" key="1">
    <source>
        <dbReference type="SAM" id="MobiDB-lite"/>
    </source>
</evidence>
<evidence type="ECO:0000313" key="3">
    <source>
        <dbReference type="Proteomes" id="UP001287356"/>
    </source>
</evidence>
<sequence length="215" mass="23623">MLPADSPDLSAPTMNLSLVYSGQLDIGVGWYQVRKPRRIRRLGADGAVNPFVGGVLFDHRRVLSSSSPSAAEATPWTDLLAFRGDFISGDSRVPGDGQLRLDFLAPLTRSRTIGFGEETSLADWYVPRSRVVAVKVSCQEQSGNKINRECLGSTPALNKDTPEHSMGKSKAKLREPVHPGIRCCNSFAETPLPQHHRLTARQPSCHRRFPHGKTP</sequence>
<accession>A0AAE0N3R7</accession>
<evidence type="ECO:0000313" key="2">
    <source>
        <dbReference type="EMBL" id="KAK3369150.1"/>
    </source>
</evidence>
<protein>
    <submittedName>
        <fullName evidence="2">Uncharacterized protein</fullName>
    </submittedName>
</protein>
<name>A0AAE0N3R7_9PEZI</name>
<gene>
    <name evidence="2" type="ORF">B0T24DRAFT_354520</name>
</gene>
<comment type="caution">
    <text evidence="2">The sequence shown here is derived from an EMBL/GenBank/DDBJ whole genome shotgun (WGS) entry which is preliminary data.</text>
</comment>